<feature type="region of interest" description="Disordered" evidence="4">
    <location>
        <begin position="230"/>
        <end position="250"/>
    </location>
</feature>
<dbReference type="AlphaFoldDB" id="A0A1G2BMZ8"/>
<name>A0A1G2BMZ8_9BACT</name>
<keyword evidence="1" id="KW-0285">Flavoprotein</keyword>
<dbReference type="SUPFAM" id="SSF51412">
    <property type="entry name" value="Inosine monophosphate dehydrogenase (IMPDH)"/>
    <property type="match status" value="1"/>
</dbReference>
<protein>
    <submittedName>
        <fullName evidence="5">Uncharacterized protein</fullName>
    </submittedName>
</protein>
<dbReference type="Pfam" id="PF03060">
    <property type="entry name" value="NMO"/>
    <property type="match status" value="1"/>
</dbReference>
<evidence type="ECO:0000256" key="1">
    <source>
        <dbReference type="ARBA" id="ARBA00022630"/>
    </source>
</evidence>
<accession>A0A1G2BMZ8</accession>
<dbReference type="EMBL" id="MHKM01000046">
    <property type="protein sequence ID" value="OGY90488.1"/>
    <property type="molecule type" value="Genomic_DNA"/>
</dbReference>
<dbReference type="PANTHER" id="PTHR32332:SF33">
    <property type="entry name" value="NITRONATE MONOOXYGENASE DOMAIN-CONTAINING PROTEIN"/>
    <property type="match status" value="1"/>
</dbReference>
<evidence type="ECO:0000256" key="2">
    <source>
        <dbReference type="ARBA" id="ARBA00022643"/>
    </source>
</evidence>
<evidence type="ECO:0000313" key="6">
    <source>
        <dbReference type="Proteomes" id="UP000178248"/>
    </source>
</evidence>
<comment type="caution">
    <text evidence="5">The sequence shown here is derived from an EMBL/GenBank/DDBJ whole genome shotgun (WGS) entry which is preliminary data.</text>
</comment>
<gene>
    <name evidence="5" type="ORF">A3B30_01685</name>
</gene>
<dbReference type="InterPro" id="IPR004136">
    <property type="entry name" value="NMO"/>
</dbReference>
<sequence length="460" mass="49174">MGIGVSGWQLAGVVARLGQLGVVSGAGAHIVMSRVLQHGDEGSHYRRALAQFPDQGMAERVLASYFVAGGIDPATPFRGIRQFSVESCREVIEFTMCANFAQVWLAKEGHGNGVGVNFLEKVQLPFLFALYGALLAGVDYILIGAGVPNQVPAALQKLARHESASYLLHIPGDGANAGKVFVTFDPADFFPPGRPQLKVPKFFPIVASASLAQALMKSGDIDGFVIEGPTAGGHNAPPRGHSQLSSDGEPVYGPRDEVDFERLYKLERPFWLAGGYASPAGLQKAISLGAQGIQVGSIFALCEESRISKDLKQAIRRAGFRGEQRVFTDPRGSPTGFPFKVATLPGTLSEPDFYAARERVCDLRGLQELYRTADGSVGYRCPAEPVEQFVAKGGNPEATVGRKCLCNALLANLGLGQWRADGGVELPLVTLGDDLSFLRNLMTDESSAYTAEQALAYLLS</sequence>
<dbReference type="InterPro" id="IPR013785">
    <property type="entry name" value="Aldolase_TIM"/>
</dbReference>
<proteinExistence type="predicted"/>
<evidence type="ECO:0000256" key="4">
    <source>
        <dbReference type="SAM" id="MobiDB-lite"/>
    </source>
</evidence>
<dbReference type="PANTHER" id="PTHR32332">
    <property type="entry name" value="2-NITROPROPANE DIOXYGENASE"/>
    <property type="match status" value="1"/>
</dbReference>
<evidence type="ECO:0000256" key="3">
    <source>
        <dbReference type="ARBA" id="ARBA00023002"/>
    </source>
</evidence>
<dbReference type="Proteomes" id="UP000178248">
    <property type="component" value="Unassembled WGS sequence"/>
</dbReference>
<dbReference type="CDD" id="cd04730">
    <property type="entry name" value="NPD_like"/>
    <property type="match status" value="1"/>
</dbReference>
<reference evidence="5 6" key="1">
    <citation type="journal article" date="2016" name="Nat. Commun.">
        <title>Thousands of microbial genomes shed light on interconnected biogeochemical processes in an aquifer system.</title>
        <authorList>
            <person name="Anantharaman K."/>
            <person name="Brown C.T."/>
            <person name="Hug L.A."/>
            <person name="Sharon I."/>
            <person name="Castelle C.J."/>
            <person name="Probst A.J."/>
            <person name="Thomas B.C."/>
            <person name="Singh A."/>
            <person name="Wilkins M.J."/>
            <person name="Karaoz U."/>
            <person name="Brodie E.L."/>
            <person name="Williams K.H."/>
            <person name="Hubbard S.S."/>
            <person name="Banfield J.F."/>
        </authorList>
    </citation>
    <scope>NUCLEOTIDE SEQUENCE [LARGE SCALE GENOMIC DNA]</scope>
</reference>
<dbReference type="Gene3D" id="3.20.20.70">
    <property type="entry name" value="Aldolase class I"/>
    <property type="match status" value="1"/>
</dbReference>
<dbReference type="STRING" id="1798551.A3B30_01685"/>
<evidence type="ECO:0000313" key="5">
    <source>
        <dbReference type="EMBL" id="OGY90488.1"/>
    </source>
</evidence>
<keyword evidence="3" id="KW-0560">Oxidoreductase</keyword>
<organism evidence="5 6">
    <name type="scientific">Candidatus Komeilibacteria bacterium RIFCSPLOWO2_01_FULL_52_15</name>
    <dbReference type="NCBI Taxonomy" id="1798551"/>
    <lineage>
        <taxon>Bacteria</taxon>
        <taxon>Candidatus Komeiliibacteriota</taxon>
    </lineage>
</organism>
<keyword evidence="2" id="KW-0288">FMN</keyword>
<dbReference type="GO" id="GO:0018580">
    <property type="term" value="F:nitronate monooxygenase activity"/>
    <property type="evidence" value="ECO:0007669"/>
    <property type="project" value="InterPro"/>
</dbReference>